<dbReference type="AlphaFoldDB" id="A0A844H725"/>
<evidence type="ECO:0000313" key="3">
    <source>
        <dbReference type="Proteomes" id="UP000442533"/>
    </source>
</evidence>
<dbReference type="Pfam" id="PF00534">
    <property type="entry name" value="Glycos_transf_1"/>
    <property type="match status" value="1"/>
</dbReference>
<dbReference type="PANTHER" id="PTHR12526">
    <property type="entry name" value="GLYCOSYLTRANSFERASE"/>
    <property type="match status" value="1"/>
</dbReference>
<proteinExistence type="predicted"/>
<sequence>MTGQMTGTPQAMTAERMTAAHIQGEVAEIRAIYDLLYPDQNLTYLFRAGKDAIWGAPEVTHGPHTFRPGEVSANYMGMLRRPGLHPAAAEVTVDVAIPRRPLPHETTEAEAPWRGIRPLRPLQRVSPLAYEQIRYLAEMIRKKRAHRHSTQALPLGEGAASFPRPAEPASDKRPAVLIGMHWLEHGGAEKLAFDCVNWALESGLRVFVVAGVASVQRLAGRLPDHPDLRLIRLDRYLPYELWPRYVEQLVRSENIRLVHIHHCRQLYDSLPHLRISTPWVRVIDSTHIVEYADGGYPRISGVWSEFIDLHHVISGELVDYFRDTFHLLGKVRLGRMLDRAAEPRSLPPVRMQPGQKQLHVAFVGRLFYQKRPIVAAETVAALANWARNNGVAFRASMVGEGPFLGAMRHLLQRRGLAEQVALLPANTDVPALLRQADVMILPSNNEGLALVCYEAIEQGCIPISTDVGSQDEVVPADLLVPLAPRKTVQATVAAVDDLWRDPAFNERQQAEMRRLWTRLGEDPTARELLSQVYRRVAAGGAGFEGDGFDKDIQA</sequence>
<gene>
    <name evidence="2" type="ORF">GL279_05875</name>
</gene>
<dbReference type="EMBL" id="WMIF01000005">
    <property type="protein sequence ID" value="MTH34128.1"/>
    <property type="molecule type" value="Genomic_DNA"/>
</dbReference>
<comment type="caution">
    <text evidence="2">The sequence shown here is derived from an EMBL/GenBank/DDBJ whole genome shotgun (WGS) entry which is preliminary data.</text>
</comment>
<organism evidence="2 3">
    <name type="scientific">Paracoccus limosus</name>
    <dbReference type="NCBI Taxonomy" id="913252"/>
    <lineage>
        <taxon>Bacteria</taxon>
        <taxon>Pseudomonadati</taxon>
        <taxon>Pseudomonadota</taxon>
        <taxon>Alphaproteobacteria</taxon>
        <taxon>Rhodobacterales</taxon>
        <taxon>Paracoccaceae</taxon>
        <taxon>Paracoccus</taxon>
    </lineage>
</organism>
<keyword evidence="3" id="KW-1185">Reference proteome</keyword>
<reference evidence="2 3" key="1">
    <citation type="submission" date="2019-11" db="EMBL/GenBank/DDBJ databases">
        <authorList>
            <person name="Dong K."/>
        </authorList>
    </citation>
    <scope>NUCLEOTIDE SEQUENCE [LARGE SCALE GENOMIC DNA]</scope>
    <source>
        <strain evidence="2 3">JCM 17370</strain>
    </source>
</reference>
<protein>
    <submittedName>
        <fullName evidence="2">Glycosyltransferase</fullName>
    </submittedName>
</protein>
<evidence type="ECO:0000259" key="1">
    <source>
        <dbReference type="Pfam" id="PF00534"/>
    </source>
</evidence>
<dbReference type="Gene3D" id="3.40.50.2000">
    <property type="entry name" value="Glycogen Phosphorylase B"/>
    <property type="match status" value="2"/>
</dbReference>
<keyword evidence="2" id="KW-0808">Transferase</keyword>
<name>A0A844H725_9RHOB</name>
<dbReference type="Proteomes" id="UP000442533">
    <property type="component" value="Unassembled WGS sequence"/>
</dbReference>
<dbReference type="SUPFAM" id="SSF53756">
    <property type="entry name" value="UDP-Glycosyltransferase/glycogen phosphorylase"/>
    <property type="match status" value="1"/>
</dbReference>
<feature type="domain" description="Glycosyl transferase family 1" evidence="1">
    <location>
        <begin position="356"/>
        <end position="508"/>
    </location>
</feature>
<dbReference type="RefSeq" id="WP_155063676.1">
    <property type="nucleotide sequence ID" value="NZ_WMIF01000005.1"/>
</dbReference>
<evidence type="ECO:0000313" key="2">
    <source>
        <dbReference type="EMBL" id="MTH34128.1"/>
    </source>
</evidence>
<dbReference type="GO" id="GO:0016757">
    <property type="term" value="F:glycosyltransferase activity"/>
    <property type="evidence" value="ECO:0007669"/>
    <property type="project" value="InterPro"/>
</dbReference>
<accession>A0A844H725</accession>
<dbReference type="OrthoDB" id="9807414at2"/>
<dbReference type="InterPro" id="IPR001296">
    <property type="entry name" value="Glyco_trans_1"/>
</dbReference>